<name>A0LVV4_ACIC1</name>
<dbReference type="Proteomes" id="UP000008221">
    <property type="component" value="Chromosome"/>
</dbReference>
<dbReference type="AlphaFoldDB" id="A0LVV4"/>
<dbReference type="PANTHER" id="PTHR22617:SF23">
    <property type="entry name" value="CHEMOTAXIS PROTEIN CHEW"/>
    <property type="match status" value="1"/>
</dbReference>
<dbReference type="EMBL" id="CP000481">
    <property type="protein sequence ID" value="ABK53564.1"/>
    <property type="molecule type" value="Genomic_DNA"/>
</dbReference>
<dbReference type="InterPro" id="IPR039315">
    <property type="entry name" value="CheW"/>
</dbReference>
<dbReference type="eggNOG" id="COG0835">
    <property type="taxonomic scope" value="Bacteria"/>
</dbReference>
<gene>
    <name evidence="2" type="ordered locus">Acel_1792</name>
</gene>
<dbReference type="SMART" id="SM00260">
    <property type="entry name" value="CheW"/>
    <property type="match status" value="1"/>
</dbReference>
<dbReference type="HOGENOM" id="CLU_048995_3_3_11"/>
<dbReference type="KEGG" id="ace:Acel_1792"/>
<dbReference type="InterPro" id="IPR002545">
    <property type="entry name" value="CheW-lke_dom"/>
</dbReference>
<sequence length="140" mass="15438">MSVTQFTTFYLDAFWLGVEVHRVQEVIRHQEMTPVPLAPHGTAGLINLRGEVVTAIDVRTRFGLPPLPEDATPMNVVVRVDDEPISLLVDAIGDVENVRSEQFEMPPETLTGAGRAFIRGAYKMDGRLLLALDVDRVVAA</sequence>
<dbReference type="SUPFAM" id="SSF50341">
    <property type="entry name" value="CheW-like"/>
    <property type="match status" value="1"/>
</dbReference>
<dbReference type="GO" id="GO:0005829">
    <property type="term" value="C:cytosol"/>
    <property type="evidence" value="ECO:0007669"/>
    <property type="project" value="TreeGrafter"/>
</dbReference>
<accession>A0LVV4</accession>
<dbReference type="GO" id="GO:0006935">
    <property type="term" value="P:chemotaxis"/>
    <property type="evidence" value="ECO:0007669"/>
    <property type="project" value="InterPro"/>
</dbReference>
<dbReference type="GO" id="GO:0007165">
    <property type="term" value="P:signal transduction"/>
    <property type="evidence" value="ECO:0007669"/>
    <property type="project" value="InterPro"/>
</dbReference>
<dbReference type="RefSeq" id="WP_011720627.1">
    <property type="nucleotide sequence ID" value="NC_008578.1"/>
</dbReference>
<dbReference type="OrthoDB" id="9790406at2"/>
<evidence type="ECO:0000313" key="2">
    <source>
        <dbReference type="EMBL" id="ABK53564.1"/>
    </source>
</evidence>
<dbReference type="PROSITE" id="PS50851">
    <property type="entry name" value="CHEW"/>
    <property type="match status" value="1"/>
</dbReference>
<reference evidence="2 3" key="1">
    <citation type="journal article" date="2009" name="Genome Res.">
        <title>Complete genome of the cellulolytic thermophile Acidothermus cellulolyticus 11B provides insights into its ecophysiological and evolutionary adaptations.</title>
        <authorList>
            <person name="Barabote R.D."/>
            <person name="Xie G."/>
            <person name="Leu D.H."/>
            <person name="Normand P."/>
            <person name="Necsulea A."/>
            <person name="Daubin V."/>
            <person name="Medigue C."/>
            <person name="Adney W.S."/>
            <person name="Xu X.C."/>
            <person name="Lapidus A."/>
            <person name="Parales R.E."/>
            <person name="Detter C."/>
            <person name="Pujic P."/>
            <person name="Bruce D."/>
            <person name="Lavire C."/>
            <person name="Challacombe J.F."/>
            <person name="Brettin T.S."/>
            <person name="Berry A.M."/>
        </authorList>
    </citation>
    <scope>NUCLEOTIDE SEQUENCE [LARGE SCALE GENOMIC DNA]</scope>
    <source>
        <strain evidence="3">ATCC 43068 / DSM 8971 / 11B</strain>
    </source>
</reference>
<evidence type="ECO:0000259" key="1">
    <source>
        <dbReference type="PROSITE" id="PS50851"/>
    </source>
</evidence>
<dbReference type="STRING" id="351607.Acel_1792"/>
<dbReference type="Gene3D" id="2.30.30.40">
    <property type="entry name" value="SH3 Domains"/>
    <property type="match status" value="1"/>
</dbReference>
<keyword evidence="3" id="KW-1185">Reference proteome</keyword>
<feature type="domain" description="CheW-like" evidence="1">
    <location>
        <begin position="3"/>
        <end position="140"/>
    </location>
</feature>
<dbReference type="Pfam" id="PF01584">
    <property type="entry name" value="CheW"/>
    <property type="match status" value="1"/>
</dbReference>
<dbReference type="PANTHER" id="PTHR22617">
    <property type="entry name" value="CHEMOTAXIS SENSOR HISTIDINE KINASE-RELATED"/>
    <property type="match status" value="1"/>
</dbReference>
<dbReference type="InParanoid" id="A0LVV4"/>
<organism evidence="2 3">
    <name type="scientific">Acidothermus cellulolyticus (strain ATCC 43068 / DSM 8971 / 11B)</name>
    <dbReference type="NCBI Taxonomy" id="351607"/>
    <lineage>
        <taxon>Bacteria</taxon>
        <taxon>Bacillati</taxon>
        <taxon>Actinomycetota</taxon>
        <taxon>Actinomycetes</taxon>
        <taxon>Acidothermales</taxon>
        <taxon>Acidothermaceae</taxon>
        <taxon>Acidothermus</taxon>
    </lineage>
</organism>
<proteinExistence type="predicted"/>
<dbReference type="Gene3D" id="2.40.50.180">
    <property type="entry name" value="CheA-289, Domain 4"/>
    <property type="match status" value="1"/>
</dbReference>
<protein>
    <submittedName>
        <fullName evidence="2">CheW protein</fullName>
    </submittedName>
</protein>
<dbReference type="InterPro" id="IPR036061">
    <property type="entry name" value="CheW-like_dom_sf"/>
</dbReference>
<evidence type="ECO:0000313" key="3">
    <source>
        <dbReference type="Proteomes" id="UP000008221"/>
    </source>
</evidence>